<dbReference type="PANTHER" id="PTHR13126:SF0">
    <property type="entry name" value="ATP SYNTHASE MITOCHONDRIAL F1 COMPLEX ASSEMBLY FACTOR 1"/>
    <property type="match status" value="1"/>
</dbReference>
<keyword evidence="4" id="KW-0496">Mitochondrion</keyword>
<dbReference type="KEGG" id="apro:F751_4523"/>
<dbReference type="Proteomes" id="UP000279271">
    <property type="component" value="Unassembled WGS sequence"/>
</dbReference>
<dbReference type="Proteomes" id="UP000028924">
    <property type="component" value="Unassembled WGS sequence"/>
</dbReference>
<sequence length="212" mass="24194">MSPRSQGPKSAWNLLQASRRCYSLGGVSAPSSRNLWDIVKRAEFENHDAKHVHDIWMEFHADPLKHRVADVMTAAQYAVFSENAARSPMFVLPIFKGPNAFETIMVQCQLPCVLLTSLEEYKRQGPVAVPFMTMTHYTELQSTKSVVLVRGDIVDPNALTRFEATSLMRMVHEFYTERAKHVFVHAFNHNPPSFDFKRMLDSMGHDTSNLPR</sequence>
<dbReference type="STRING" id="3075.A0A087SNE9"/>
<name>A0A087SNE9_AUXPR</name>
<dbReference type="OrthoDB" id="16535at2759"/>
<dbReference type="eggNOG" id="KOG3281">
    <property type="taxonomic scope" value="Eukaryota"/>
</dbReference>
<evidence type="ECO:0000256" key="1">
    <source>
        <dbReference type="ARBA" id="ARBA00004173"/>
    </source>
</evidence>
<evidence type="ECO:0000313" key="5">
    <source>
        <dbReference type="EMBL" id="JAT77890.1"/>
    </source>
</evidence>
<dbReference type="AlphaFoldDB" id="A0A087SNE9"/>
<reference evidence="6 8" key="1">
    <citation type="journal article" date="2014" name="BMC Genomics">
        <title>Oil accumulation mechanisms of the oleaginous microalga Chlorella protothecoides revealed through its genome, transcriptomes, and proteomes.</title>
        <authorList>
            <person name="Gao C."/>
            <person name="Wang Y."/>
            <person name="Shen Y."/>
            <person name="Yan D."/>
            <person name="He X."/>
            <person name="Dai J."/>
            <person name="Wu Q."/>
        </authorList>
    </citation>
    <scope>NUCLEOTIDE SEQUENCE [LARGE SCALE GENOMIC DNA]</scope>
    <source>
        <strain evidence="6 8">0710</strain>
    </source>
</reference>
<keyword evidence="8" id="KW-1185">Reference proteome</keyword>
<dbReference type="GeneID" id="23615914"/>
<evidence type="ECO:0000313" key="9">
    <source>
        <dbReference type="Proteomes" id="UP000279271"/>
    </source>
</evidence>
<comment type="similarity">
    <text evidence="2">Belongs to the ATP11 family.</text>
</comment>
<dbReference type="EMBL" id="GDKF01000732">
    <property type="protein sequence ID" value="JAT77890.1"/>
    <property type="molecule type" value="Transcribed_RNA"/>
</dbReference>
<reference evidence="7" key="5">
    <citation type="submission" date="2018-11" db="EMBL/GenBank/DDBJ databases">
        <title>Characterization of plant carbon substrate utilization by Auxenochlorella protothecoides.</title>
        <authorList>
            <person name="Vogler B.W."/>
            <person name="Starkenburg S.R."/>
            <person name="Sudasinghe N."/>
            <person name="Schambach J.Y."/>
            <person name="Rollin J.A."/>
            <person name="Pattathil S."/>
            <person name="Barry A.N."/>
        </authorList>
    </citation>
    <scope>NUCLEOTIDE SEQUENCE [LARGE SCALE GENOMIC DNA]</scope>
    <source>
        <strain evidence="7">UTEX 25</strain>
    </source>
</reference>
<evidence type="ECO:0000256" key="2">
    <source>
        <dbReference type="ARBA" id="ARBA00009116"/>
    </source>
</evidence>
<dbReference type="Pfam" id="PF06644">
    <property type="entry name" value="ATP11"/>
    <property type="match status" value="1"/>
</dbReference>
<organism evidence="6 8">
    <name type="scientific">Auxenochlorella protothecoides</name>
    <name type="common">Green microalga</name>
    <name type="synonym">Chlorella protothecoides</name>
    <dbReference type="NCBI Taxonomy" id="3075"/>
    <lineage>
        <taxon>Eukaryota</taxon>
        <taxon>Viridiplantae</taxon>
        <taxon>Chlorophyta</taxon>
        <taxon>core chlorophytes</taxon>
        <taxon>Trebouxiophyceae</taxon>
        <taxon>Chlorellales</taxon>
        <taxon>Chlorellaceae</taxon>
        <taxon>Auxenochlorella</taxon>
    </lineage>
</organism>
<dbReference type="RefSeq" id="XP_011400220.1">
    <property type="nucleotide sequence ID" value="XM_011401918.1"/>
</dbReference>
<dbReference type="InterPro" id="IPR010591">
    <property type="entry name" value="ATP11"/>
</dbReference>
<evidence type="ECO:0000256" key="3">
    <source>
        <dbReference type="ARBA" id="ARBA00022946"/>
    </source>
</evidence>
<dbReference type="EMBL" id="KL662144">
    <property type="protein sequence ID" value="KFM27253.1"/>
    <property type="molecule type" value="Genomic_DNA"/>
</dbReference>
<evidence type="ECO:0000256" key="4">
    <source>
        <dbReference type="ARBA" id="ARBA00023128"/>
    </source>
</evidence>
<dbReference type="GO" id="GO:0033615">
    <property type="term" value="P:mitochondrial proton-transporting ATP synthase complex assembly"/>
    <property type="evidence" value="ECO:0007669"/>
    <property type="project" value="TreeGrafter"/>
</dbReference>
<comment type="subcellular location">
    <subcellularLocation>
        <location evidence="1">Mitochondrion</location>
    </subcellularLocation>
</comment>
<accession>A0A087SNE9</accession>
<dbReference type="EMBL" id="QOKY01000130">
    <property type="protein sequence ID" value="RMZ57008.1"/>
    <property type="molecule type" value="Genomic_DNA"/>
</dbReference>
<reference evidence="9" key="3">
    <citation type="journal article" date="2018" name="Algal Res.">
        <title>Characterization of plant carbon substrate utilization by Auxenochlorella protothecoides.</title>
        <authorList>
            <person name="Vogler B.W."/>
            <person name="Starkenburg S.R."/>
            <person name="Sudasinghe N."/>
            <person name="Schambach J.Y."/>
            <person name="Rollin J.A."/>
            <person name="Pattathil S."/>
            <person name="Barry A.N."/>
        </authorList>
    </citation>
    <scope>NUCLEOTIDE SEQUENCE [LARGE SCALE GENOMIC DNA]</scope>
    <source>
        <strain evidence="9">UTEX 25</strain>
    </source>
</reference>
<protein>
    <submittedName>
        <fullName evidence="6">Protein atp11, mitochondrial</fullName>
    </submittedName>
</protein>
<dbReference type="GO" id="GO:0005739">
    <property type="term" value="C:mitochondrion"/>
    <property type="evidence" value="ECO:0007669"/>
    <property type="project" value="UniProtKB-SubCell"/>
</dbReference>
<reference evidence="5" key="2">
    <citation type="submission" date="2015-08" db="EMBL/GenBank/DDBJ databases">
        <authorList>
            <person name="Babu N.S."/>
            <person name="Beckwith C.J."/>
            <person name="Beseler K.G."/>
            <person name="Brison A."/>
            <person name="Carone J.V."/>
            <person name="Caskin T.P."/>
            <person name="Diamond M."/>
            <person name="Durham M.E."/>
            <person name="Foxe J.M."/>
            <person name="Go M."/>
            <person name="Henderson B.A."/>
            <person name="Jones I.B."/>
            <person name="McGettigan J.A."/>
            <person name="Micheletti S.J."/>
            <person name="Nasrallah M.E."/>
            <person name="Ortiz D."/>
            <person name="Piller C.R."/>
            <person name="Privatt S.R."/>
            <person name="Schneider S.L."/>
            <person name="Sharp S."/>
            <person name="Smith T.C."/>
            <person name="Stanton J.D."/>
            <person name="Ullery H.E."/>
            <person name="Wilson R.J."/>
            <person name="Serrano M.G."/>
            <person name="Buck G."/>
            <person name="Lee V."/>
            <person name="Wang Y."/>
            <person name="Carvalho R."/>
            <person name="Voegtly L."/>
            <person name="Shi R."/>
            <person name="Duckworth R."/>
            <person name="Johnson A."/>
            <person name="Loviza R."/>
            <person name="Walstead R."/>
            <person name="Shah Z."/>
            <person name="Kiflezghi M."/>
            <person name="Wade K."/>
            <person name="Ball S.L."/>
            <person name="Bradley K.W."/>
            <person name="Asai D.J."/>
            <person name="Bowman C.A."/>
            <person name="Russell D.A."/>
            <person name="Pope W.H."/>
            <person name="Jacobs-Sera D."/>
            <person name="Hendrix R.W."/>
            <person name="Hatfull G.F."/>
        </authorList>
    </citation>
    <scope>NUCLEOTIDE SEQUENCE</scope>
</reference>
<keyword evidence="3" id="KW-0809">Transit peptide</keyword>
<reference evidence="7" key="4">
    <citation type="submission" date="2018-10" db="EMBL/GenBank/DDBJ databases">
        <authorList>
            <person name="Hovde B."/>
            <person name="Zhang X."/>
        </authorList>
    </citation>
    <scope>NUCLEOTIDE SEQUENCE [LARGE SCALE GENOMIC DNA]</scope>
    <source>
        <strain evidence="7">UTEX 25</strain>
    </source>
</reference>
<evidence type="ECO:0000313" key="6">
    <source>
        <dbReference type="EMBL" id="KFM27253.1"/>
    </source>
</evidence>
<gene>
    <name evidence="7" type="ORF">APUTEX25_002240</name>
    <name evidence="6" type="ORF">F751_4523</name>
    <name evidence="5" type="ORF">g.12833</name>
</gene>
<proteinExistence type="inferred from homology"/>
<evidence type="ECO:0000313" key="7">
    <source>
        <dbReference type="EMBL" id="RMZ57008.1"/>
    </source>
</evidence>
<dbReference type="PANTHER" id="PTHR13126">
    <property type="entry name" value="CHAPERONE ATP11"/>
    <property type="match status" value="1"/>
</dbReference>
<evidence type="ECO:0000313" key="8">
    <source>
        <dbReference type="Proteomes" id="UP000028924"/>
    </source>
</evidence>